<name>A0A3E3EA47_9FIRM</name>
<keyword evidence="1" id="KW-0472">Membrane</keyword>
<dbReference type="EMBL" id="QUSL01000027">
    <property type="protein sequence ID" value="RGD81500.1"/>
    <property type="molecule type" value="Genomic_DNA"/>
</dbReference>
<reference evidence="2 3" key="1">
    <citation type="submission" date="2018-08" db="EMBL/GenBank/DDBJ databases">
        <title>A genome reference for cultivated species of the human gut microbiota.</title>
        <authorList>
            <person name="Zou Y."/>
            <person name="Xue W."/>
            <person name="Luo G."/>
        </authorList>
    </citation>
    <scope>NUCLEOTIDE SEQUENCE [LARGE SCALE GENOMIC DNA]</scope>
    <source>
        <strain evidence="2 3">OM06-4</strain>
    </source>
</reference>
<gene>
    <name evidence="2" type="ORF">DXB93_14360</name>
</gene>
<evidence type="ECO:0000313" key="2">
    <source>
        <dbReference type="EMBL" id="RGD81500.1"/>
    </source>
</evidence>
<comment type="caution">
    <text evidence="2">The sequence shown here is derived from an EMBL/GenBank/DDBJ whole genome shotgun (WGS) entry which is preliminary data.</text>
</comment>
<evidence type="ECO:0000313" key="3">
    <source>
        <dbReference type="Proteomes" id="UP000261032"/>
    </source>
</evidence>
<keyword evidence="1" id="KW-1133">Transmembrane helix</keyword>
<evidence type="ECO:0000256" key="1">
    <source>
        <dbReference type="SAM" id="Phobius"/>
    </source>
</evidence>
<organism evidence="2 3">
    <name type="scientific">Thomasclavelia ramosa</name>
    <dbReference type="NCBI Taxonomy" id="1547"/>
    <lineage>
        <taxon>Bacteria</taxon>
        <taxon>Bacillati</taxon>
        <taxon>Bacillota</taxon>
        <taxon>Erysipelotrichia</taxon>
        <taxon>Erysipelotrichales</taxon>
        <taxon>Coprobacillaceae</taxon>
        <taxon>Thomasclavelia</taxon>
    </lineage>
</organism>
<dbReference type="RefSeq" id="WP_117582235.1">
    <property type="nucleotide sequence ID" value="NZ_QUSL01000027.1"/>
</dbReference>
<proteinExistence type="predicted"/>
<dbReference type="AlphaFoldDB" id="A0A3E3EA47"/>
<feature type="transmembrane region" description="Helical" evidence="1">
    <location>
        <begin position="7"/>
        <end position="26"/>
    </location>
</feature>
<sequence>MEVLNNIIFYILRFVIGSVGLTVKIFTEAITVFAGIIKFCGFIVSKIGQLFLAIGLFGYLGVDFAKSITSNHDLIFIAAGGLMAVSGILVSWFTESGQFMLYEFADLCIEFALGSGRKR</sequence>
<keyword evidence="1" id="KW-0812">Transmembrane</keyword>
<dbReference type="Proteomes" id="UP000261032">
    <property type="component" value="Unassembled WGS sequence"/>
</dbReference>
<accession>A0A3E3EA47</accession>
<protein>
    <submittedName>
        <fullName evidence="2">Uncharacterized protein</fullName>
    </submittedName>
</protein>
<feature type="transmembrane region" description="Helical" evidence="1">
    <location>
        <begin position="74"/>
        <end position="93"/>
    </location>
</feature>
<feature type="transmembrane region" description="Helical" evidence="1">
    <location>
        <begin position="32"/>
        <end position="62"/>
    </location>
</feature>